<reference evidence="1 2" key="1">
    <citation type="submission" date="2017-06" db="EMBL/GenBank/DDBJ databases">
        <title>Genome sequencing of cyanobaciteial culture collection at National Institute for Environmental Studies (NIES).</title>
        <authorList>
            <person name="Hirose Y."/>
            <person name="Shimura Y."/>
            <person name="Fujisawa T."/>
            <person name="Nakamura Y."/>
            <person name="Kawachi M."/>
        </authorList>
    </citation>
    <scope>NUCLEOTIDE SEQUENCE [LARGE SCALE GENOMIC DNA]</scope>
    <source>
        <strain evidence="1 2">NIES-2135</strain>
    </source>
</reference>
<evidence type="ECO:0000313" key="2">
    <source>
        <dbReference type="Proteomes" id="UP000217895"/>
    </source>
</evidence>
<proteinExistence type="predicted"/>
<dbReference type="EMBL" id="AP018203">
    <property type="protein sequence ID" value="BAY54392.1"/>
    <property type="molecule type" value="Genomic_DNA"/>
</dbReference>
<protein>
    <submittedName>
        <fullName evidence="1">Uncharacterized protein</fullName>
    </submittedName>
</protein>
<dbReference type="AlphaFoldDB" id="A0A1Z4JCB3"/>
<name>A0A1Z4JCB3_LEPBY</name>
<sequence length="137" mass="15326">MNSLNWFRELQTKNPEPDLRLRVAITHANDLPRAPAGKKVKTVKPGSEISHCKEDFENKKTADVTLRFTGRTHEDLPRRVNRRSPKKVKVGSAELHFSRLACKSVTLNPNRAFLGSSSTRLGGLFGGDGLKCFLNEL</sequence>
<evidence type="ECO:0000313" key="1">
    <source>
        <dbReference type="EMBL" id="BAY54392.1"/>
    </source>
</evidence>
<accession>A0A1Z4JCB3</accession>
<gene>
    <name evidence="1" type="ORF">NIES2135_12090</name>
</gene>
<organism evidence="1 2">
    <name type="scientific">Leptolyngbya boryana NIES-2135</name>
    <dbReference type="NCBI Taxonomy" id="1973484"/>
    <lineage>
        <taxon>Bacteria</taxon>
        <taxon>Bacillati</taxon>
        <taxon>Cyanobacteriota</taxon>
        <taxon>Cyanophyceae</taxon>
        <taxon>Leptolyngbyales</taxon>
        <taxon>Leptolyngbyaceae</taxon>
        <taxon>Leptolyngbya group</taxon>
        <taxon>Leptolyngbya</taxon>
    </lineage>
</organism>
<dbReference type="Proteomes" id="UP000217895">
    <property type="component" value="Chromosome"/>
</dbReference>
<keyword evidence="2" id="KW-1185">Reference proteome</keyword>